<feature type="transmembrane region" description="Helical" evidence="2">
    <location>
        <begin position="421"/>
        <end position="440"/>
    </location>
</feature>
<dbReference type="Proteomes" id="UP001172778">
    <property type="component" value="Unassembled WGS sequence"/>
</dbReference>
<feature type="transmembrane region" description="Helical" evidence="2">
    <location>
        <begin position="261"/>
        <end position="279"/>
    </location>
</feature>
<dbReference type="InterPro" id="IPR014600">
    <property type="entry name" value="UCP035905_mem"/>
</dbReference>
<feature type="transmembrane region" description="Helical" evidence="2">
    <location>
        <begin position="208"/>
        <end position="231"/>
    </location>
</feature>
<dbReference type="InterPro" id="IPR019286">
    <property type="entry name" value="DUF2339_TM"/>
</dbReference>
<feature type="transmembrane region" description="Helical" evidence="2">
    <location>
        <begin position="366"/>
        <end position="387"/>
    </location>
</feature>
<feature type="transmembrane region" description="Helical" evidence="2">
    <location>
        <begin position="393"/>
        <end position="414"/>
    </location>
</feature>
<feature type="transmembrane region" description="Helical" evidence="2">
    <location>
        <begin position="593"/>
        <end position="611"/>
    </location>
</feature>
<feature type="transmembrane region" description="Helical" evidence="2">
    <location>
        <begin position="237"/>
        <end position="256"/>
    </location>
</feature>
<dbReference type="RefSeq" id="WP_284101180.1">
    <property type="nucleotide sequence ID" value="NZ_JARRAF010000013.1"/>
</dbReference>
<comment type="caution">
    <text evidence="3">The sequence shown here is derived from an EMBL/GenBank/DDBJ whole genome shotgun (WGS) entry which is preliminary data.</text>
</comment>
<sequence>MAWLGLVVGVFLGSLLLGTSGWLSGALLGWLLGSQIELRHKLRQLQQRMDALTPVTVRHPVASSLPQQEVTAPSAVSPPIISTAAPASQDDPPAAITSEPAAVIPRPEPQPVPSPATPPLPPRPVKPSSSDQDEVESAWSAGLLERLLGGNLVAKIGMVILFVGLAFLAKFAVAHAVIPLEVRMTGIALIGVILLGVGWFTRLRHSNFSAIMQGGGVGVLYLTTFAAYKLYHMLSPGMAFSILTAVAVLSAILALLQDSRWLALAGTTGGFLSPVLASSGSGDHVALFSYYLLLNVGIAIIASRKAWRSLNVLGFVFTFAIGAIWGGLRYQASDFATTEPFLIVFFLLYVGITVYFATLREDSRTGLGMVDGTLVFGVPIVGFGLQAAMVHDYAFATAGSAVALSAFYLGMALLVRRRTSLALLAESFWALGVIFVTLAIPLALDAQWTAAAWGIEAAGIIWMGARQQKVMARAFGSLVLVAAGVCAGMGIFSLKSDASVVNGAVLGCLLVAVGAYVAGRINHHYQTQLSHAERGIAFGWLIWSLLWWFLAAATEIDRFVTTSLQHAVGIGFLALTALLLAELGHRLAWPTSALASLGLLPLVVVVMVSAAERHHSPFEAGGWLAWLSVAFVHIYVLRCRTTDIDRPYQQAAHMLGVWVLAAVLAWQGYAWVGDAGDVRNAWRHLGWIVGILLVLGGLSTRKIYSVWPMRTFRKAYEWLALWPLAVLALLWVVFTNAVSTGDASPLPYLPVLSPLDVGMAAALVLTLRWASQPRSFVRLMRSQGRRPSLILFGVAGFAWLNGMLLRTLFHYFAVDYRPHAWLSSHLAQASLAILWTLVALALMVAANKLARRWLWMAGAAVLAPVAIKLMLVDFFNAGGMAQIISLIGVGALMLVIAYIAPLPPRKDSRS</sequence>
<feature type="transmembrane region" description="Helical" evidence="2">
    <location>
        <begin position="500"/>
        <end position="519"/>
    </location>
</feature>
<dbReference type="PIRSF" id="PIRSF035905">
    <property type="entry name" value="UCP035905_mp"/>
    <property type="match status" value="1"/>
</dbReference>
<feature type="transmembrane region" description="Helical" evidence="2">
    <location>
        <begin position="563"/>
        <end position="581"/>
    </location>
</feature>
<protein>
    <submittedName>
        <fullName evidence="3">DUF2339 domain-containing protein</fullName>
    </submittedName>
</protein>
<name>A0ABT7E0K2_9NEIS</name>
<feature type="compositionally biased region" description="Pro residues" evidence="1">
    <location>
        <begin position="106"/>
        <end position="125"/>
    </location>
</feature>
<feature type="transmembrane region" description="Helical" evidence="2">
    <location>
        <begin position="184"/>
        <end position="201"/>
    </location>
</feature>
<evidence type="ECO:0000256" key="1">
    <source>
        <dbReference type="SAM" id="MobiDB-lite"/>
    </source>
</evidence>
<feature type="transmembrane region" description="Helical" evidence="2">
    <location>
        <begin position="340"/>
        <end position="359"/>
    </location>
</feature>
<evidence type="ECO:0000256" key="2">
    <source>
        <dbReference type="SAM" id="Phobius"/>
    </source>
</evidence>
<feature type="transmembrane region" description="Helical" evidence="2">
    <location>
        <begin position="651"/>
        <end position="672"/>
    </location>
</feature>
<feature type="transmembrane region" description="Helical" evidence="2">
    <location>
        <begin position="310"/>
        <end position="328"/>
    </location>
</feature>
<dbReference type="PANTHER" id="PTHR38434">
    <property type="entry name" value="BLL2549 PROTEIN"/>
    <property type="match status" value="1"/>
</dbReference>
<feature type="transmembrane region" description="Helical" evidence="2">
    <location>
        <begin position="877"/>
        <end position="900"/>
    </location>
</feature>
<feature type="transmembrane region" description="Helical" evidence="2">
    <location>
        <begin position="446"/>
        <end position="463"/>
    </location>
</feature>
<keyword evidence="2" id="KW-0812">Transmembrane</keyword>
<feature type="transmembrane region" description="Helical" evidence="2">
    <location>
        <begin position="623"/>
        <end position="639"/>
    </location>
</feature>
<keyword evidence="4" id="KW-1185">Reference proteome</keyword>
<reference evidence="3" key="1">
    <citation type="submission" date="2023-03" db="EMBL/GenBank/DDBJ databases">
        <title>Chitinimonas shenzhenensis gen. nov., sp. nov., a novel member of family Burkholderiaceae isolated from activated sludge collected in Shen Zhen, China.</title>
        <authorList>
            <person name="Wang X."/>
        </authorList>
    </citation>
    <scope>NUCLEOTIDE SEQUENCE</scope>
    <source>
        <strain evidence="3">DQS-5</strain>
    </source>
</reference>
<organism evidence="3 4">
    <name type="scientific">Parachitinimonas caeni</name>
    <dbReference type="NCBI Taxonomy" id="3031301"/>
    <lineage>
        <taxon>Bacteria</taxon>
        <taxon>Pseudomonadati</taxon>
        <taxon>Pseudomonadota</taxon>
        <taxon>Betaproteobacteria</taxon>
        <taxon>Neisseriales</taxon>
        <taxon>Chitinibacteraceae</taxon>
        <taxon>Parachitinimonas</taxon>
    </lineage>
</organism>
<dbReference type="PANTHER" id="PTHR38434:SF1">
    <property type="entry name" value="BLL2549 PROTEIN"/>
    <property type="match status" value="1"/>
</dbReference>
<feature type="transmembrane region" description="Helical" evidence="2">
    <location>
        <begin position="746"/>
        <end position="767"/>
    </location>
</feature>
<dbReference type="Pfam" id="PF10101">
    <property type="entry name" value="DUF2339"/>
    <property type="match status" value="1"/>
</dbReference>
<feature type="transmembrane region" description="Helical" evidence="2">
    <location>
        <begin position="716"/>
        <end position="734"/>
    </location>
</feature>
<feature type="transmembrane region" description="Helical" evidence="2">
    <location>
        <begin position="684"/>
        <end position="704"/>
    </location>
</feature>
<accession>A0ABT7E0K2</accession>
<feature type="transmembrane region" description="Helical" evidence="2">
    <location>
        <begin position="788"/>
        <end position="813"/>
    </location>
</feature>
<feature type="transmembrane region" description="Helical" evidence="2">
    <location>
        <begin position="825"/>
        <end position="846"/>
    </location>
</feature>
<keyword evidence="2" id="KW-1133">Transmembrane helix</keyword>
<feature type="transmembrane region" description="Helical" evidence="2">
    <location>
        <begin position="285"/>
        <end position="303"/>
    </location>
</feature>
<feature type="region of interest" description="Disordered" evidence="1">
    <location>
        <begin position="103"/>
        <end position="132"/>
    </location>
</feature>
<keyword evidence="2" id="KW-0472">Membrane</keyword>
<proteinExistence type="predicted"/>
<feature type="transmembrane region" description="Helical" evidence="2">
    <location>
        <begin position="6"/>
        <end position="33"/>
    </location>
</feature>
<gene>
    <name evidence="3" type="ORF">PZA18_12510</name>
</gene>
<feature type="transmembrane region" description="Helical" evidence="2">
    <location>
        <begin position="475"/>
        <end position="494"/>
    </location>
</feature>
<feature type="transmembrane region" description="Helical" evidence="2">
    <location>
        <begin position="853"/>
        <end position="871"/>
    </location>
</feature>
<feature type="transmembrane region" description="Helical" evidence="2">
    <location>
        <begin position="156"/>
        <end position="178"/>
    </location>
</feature>
<dbReference type="EMBL" id="JARRAF010000013">
    <property type="protein sequence ID" value="MDK2124868.1"/>
    <property type="molecule type" value="Genomic_DNA"/>
</dbReference>
<evidence type="ECO:0000313" key="4">
    <source>
        <dbReference type="Proteomes" id="UP001172778"/>
    </source>
</evidence>
<evidence type="ECO:0000313" key="3">
    <source>
        <dbReference type="EMBL" id="MDK2124868.1"/>
    </source>
</evidence>
<feature type="transmembrane region" description="Helical" evidence="2">
    <location>
        <begin position="531"/>
        <end position="551"/>
    </location>
</feature>